<evidence type="ECO:0000313" key="2">
    <source>
        <dbReference type="EMBL" id="MWA05821.1"/>
    </source>
</evidence>
<accession>A0A6I4MR40</accession>
<evidence type="ECO:0000256" key="1">
    <source>
        <dbReference type="SAM" id="MobiDB-lite"/>
    </source>
</evidence>
<feature type="compositionally biased region" description="Polar residues" evidence="1">
    <location>
        <begin position="1"/>
        <end position="11"/>
    </location>
</feature>
<organism evidence="2 3">
    <name type="scientific">Actinomadura physcomitrii</name>
    <dbReference type="NCBI Taxonomy" id="2650748"/>
    <lineage>
        <taxon>Bacteria</taxon>
        <taxon>Bacillati</taxon>
        <taxon>Actinomycetota</taxon>
        <taxon>Actinomycetes</taxon>
        <taxon>Streptosporangiales</taxon>
        <taxon>Thermomonosporaceae</taxon>
        <taxon>Actinomadura</taxon>
    </lineage>
</organism>
<protein>
    <submittedName>
        <fullName evidence="2">Uncharacterized protein</fullName>
    </submittedName>
</protein>
<sequence length="207" mass="21657">MPSPSSATNGGDETHGKGNPARAELITQVHRARPEWKPAAIGAAIDAALAAGRPLEHIAAVLPKLAADPDTGAPGRLTAPHGLWPDPPAAPKVYERSVADAHAVARPEGVPDPAAIRPTAPPELREALEPLRGRGTNVNYLTRPRHTTVTRERAAELARLAREHGTPVTPAPLLTAEPEFCGRCQELTPYCTCPAPPDAEPSGGTTP</sequence>
<dbReference type="Proteomes" id="UP000462055">
    <property type="component" value="Unassembled WGS sequence"/>
</dbReference>
<feature type="region of interest" description="Disordered" evidence="1">
    <location>
        <begin position="1"/>
        <end position="25"/>
    </location>
</feature>
<keyword evidence="3" id="KW-1185">Reference proteome</keyword>
<gene>
    <name evidence="2" type="ORF">F8568_036795</name>
</gene>
<dbReference type="RefSeq" id="WP_151598246.1">
    <property type="nucleotide sequence ID" value="NZ_WBMS02000042.1"/>
</dbReference>
<evidence type="ECO:0000313" key="3">
    <source>
        <dbReference type="Proteomes" id="UP000462055"/>
    </source>
</evidence>
<dbReference type="AlphaFoldDB" id="A0A6I4MR40"/>
<proteinExistence type="predicted"/>
<reference evidence="2" key="1">
    <citation type="submission" date="2019-12" db="EMBL/GenBank/DDBJ databases">
        <title>Actinomadura physcomitrii sp. nov., a novel actinomycete isolated from moss [Physcomitrium sphaericum (Ludw) Fuernr].</title>
        <authorList>
            <person name="Zhuang X."/>
        </authorList>
    </citation>
    <scope>NUCLEOTIDE SEQUENCE [LARGE SCALE GENOMIC DNA]</scope>
    <source>
        <strain evidence="2">LD22</strain>
    </source>
</reference>
<comment type="caution">
    <text evidence="2">The sequence shown here is derived from an EMBL/GenBank/DDBJ whole genome shotgun (WGS) entry which is preliminary data.</text>
</comment>
<dbReference type="EMBL" id="WBMS02000042">
    <property type="protein sequence ID" value="MWA05821.1"/>
    <property type="molecule type" value="Genomic_DNA"/>
</dbReference>
<name>A0A6I4MR40_9ACTN</name>